<evidence type="ECO:0000256" key="18">
    <source>
        <dbReference type="SAM" id="SignalP"/>
    </source>
</evidence>
<accession>A0ABN8N4J8</accession>
<feature type="repeat" description="NHL" evidence="17">
    <location>
        <begin position="517"/>
        <end position="556"/>
    </location>
</feature>
<dbReference type="Gene3D" id="2.60.120.310">
    <property type="entry name" value="Copper type II, ascorbate-dependent monooxygenase, N-terminal domain"/>
    <property type="match status" value="1"/>
</dbReference>
<gene>
    <name evidence="21" type="ORF">PLOB_00000763</name>
</gene>
<evidence type="ECO:0000313" key="21">
    <source>
        <dbReference type="EMBL" id="CAH3042958.1"/>
    </source>
</evidence>
<dbReference type="PROSITE" id="PS00084">
    <property type="entry name" value="CU2_MONOOXYGENASE_1"/>
    <property type="match status" value="1"/>
</dbReference>
<dbReference type="Proteomes" id="UP001159405">
    <property type="component" value="Unassembled WGS sequence"/>
</dbReference>
<dbReference type="PANTHER" id="PTHR10680">
    <property type="entry name" value="PEPTIDYL-GLYCINE ALPHA-AMIDATING MONOOXYGENASE"/>
    <property type="match status" value="1"/>
</dbReference>
<evidence type="ECO:0000256" key="9">
    <source>
        <dbReference type="ARBA" id="ARBA00023002"/>
    </source>
</evidence>
<dbReference type="InterPro" id="IPR024548">
    <property type="entry name" value="Cu2_monoox_C"/>
</dbReference>
<comment type="similarity">
    <text evidence="3">In the C-terminal section; belongs to the peptidyl-alpha-hydroxyglycine alpha-amidating lyase family.</text>
</comment>
<evidence type="ECO:0000256" key="5">
    <source>
        <dbReference type="ARBA" id="ARBA00022723"/>
    </source>
</evidence>
<keyword evidence="13" id="KW-0325">Glycoprotein</keyword>
<keyword evidence="11" id="KW-0503">Monooxygenase</keyword>
<evidence type="ECO:0008006" key="23">
    <source>
        <dbReference type="Google" id="ProtNLM"/>
    </source>
</evidence>
<dbReference type="InterPro" id="IPR011042">
    <property type="entry name" value="6-blade_b-propeller_TolB-like"/>
</dbReference>
<evidence type="ECO:0000256" key="4">
    <source>
        <dbReference type="ARBA" id="ARBA00010263"/>
    </source>
</evidence>
<dbReference type="Gene3D" id="2.60.120.230">
    <property type="match status" value="1"/>
</dbReference>
<evidence type="ECO:0000256" key="7">
    <source>
        <dbReference type="ARBA" id="ARBA00022737"/>
    </source>
</evidence>
<dbReference type="InterPro" id="IPR008977">
    <property type="entry name" value="PHM/PNGase_F_dom_sf"/>
</dbReference>
<sequence>MDRKSVAVLILIVILTVSVILAKSSSYDFFDDQARDYYDTLYQREIPRERVKSHRLNVVDFKMPGIHPEKHDSYMCTALDLSDQKHYIVGFKPFAEMHTAHHMLMFGCQAPGENLFAKDKKYWNCGDMGSGVCGSGEKIVYAWGRNAPELKLPNDVAFEVGHGTAAPYLVLQVHYGKVDKFKADPYLKDYSGVDLETTTVAPRHLAAIHLSASGGYIEAKRAAWHLDVGCNYGGSAVMHPFAFRVHAHKLGTVISGYKVRDGVWTLIGKGDPQRPQAFYPVKSEKDLSIQMGDTIAARCTYNSTQKKDITYIGATMADEMCNFYMMYWYDPKENDMEGSPEERCGYVNERGLQFPIDSDVRLPGSGEKMEMKRDSVEECAPSCDDEESVFLDEDTADWPGNNPANVKLGQVTAVDTDADGNVVLFHRGSRRWQADSFDDRDVFNHQDQPIPEATVLKLDSKTGEVKKSWGENMFFMPHGLTIDHGGNTWLTDVALHQVFKFSPGESKPSLILGVRFEPGKDADHFCKPTDVAVDSKGVFYVSDGYCNSRVMKFSPDGKESIQMASNAFRIPHSLSLDESNGRLYIADRENSRVLVLDAGSGSLLREVKDFGERVFAVHYHAKRGGVLHVVNGPLSYYSRAQGFTFSLKSDSVVQKWSPASGFSEPHDVTSDSQGASVFVADIGSNTVWKFKRRVQKIV</sequence>
<feature type="signal peptide" evidence="18">
    <location>
        <begin position="1"/>
        <end position="22"/>
    </location>
</feature>
<evidence type="ECO:0000259" key="20">
    <source>
        <dbReference type="Pfam" id="PF03712"/>
    </source>
</evidence>
<keyword evidence="22" id="KW-1185">Reference proteome</keyword>
<keyword evidence="7" id="KW-0677">Repeat</keyword>
<dbReference type="SUPFAM" id="SSF49742">
    <property type="entry name" value="PHM/PNGase F"/>
    <property type="match status" value="2"/>
</dbReference>
<keyword evidence="9" id="KW-0560">Oxidoreductase</keyword>
<feature type="domain" description="Copper type II ascorbate-dependent monooxygenase C-terminal" evidence="20">
    <location>
        <begin position="212"/>
        <end position="332"/>
    </location>
</feature>
<dbReference type="InterPro" id="IPR014784">
    <property type="entry name" value="Cu2_ascorb_mOase-like_C"/>
</dbReference>
<dbReference type="InterPro" id="IPR000323">
    <property type="entry name" value="Cu2_ascorb_mOase_N"/>
</dbReference>
<protein>
    <recommendedName>
        <fullName evidence="23">Peptidylglycine monooxygenase</fullName>
    </recommendedName>
</protein>
<evidence type="ECO:0000256" key="3">
    <source>
        <dbReference type="ARBA" id="ARBA00006026"/>
    </source>
</evidence>
<feature type="chain" id="PRO_5046964880" description="Peptidylglycine monooxygenase" evidence="18">
    <location>
        <begin position="23"/>
        <end position="698"/>
    </location>
</feature>
<comment type="caution">
    <text evidence="21">The sequence shown here is derived from an EMBL/GenBank/DDBJ whole genome shotgun (WGS) entry which is preliminary data.</text>
</comment>
<dbReference type="CDD" id="cd14958">
    <property type="entry name" value="NHL_PAL_like"/>
    <property type="match status" value="1"/>
</dbReference>
<dbReference type="InterPro" id="IPR001258">
    <property type="entry name" value="NHL_repeat"/>
</dbReference>
<evidence type="ECO:0000256" key="6">
    <source>
        <dbReference type="ARBA" id="ARBA00022729"/>
    </source>
</evidence>
<evidence type="ECO:0000256" key="14">
    <source>
        <dbReference type="ARBA" id="ARBA00023239"/>
    </source>
</evidence>
<dbReference type="InterPro" id="IPR020611">
    <property type="entry name" value="Cu2_ascorb_mOase_CS-1"/>
</dbReference>
<dbReference type="InterPro" id="IPR000720">
    <property type="entry name" value="PHM/PAL"/>
</dbReference>
<name>A0ABN8N4J8_9CNID</name>
<dbReference type="Pfam" id="PF01082">
    <property type="entry name" value="Cu2_monooxygen"/>
    <property type="match status" value="1"/>
</dbReference>
<evidence type="ECO:0000259" key="19">
    <source>
        <dbReference type="Pfam" id="PF01082"/>
    </source>
</evidence>
<keyword evidence="10" id="KW-0186">Copper</keyword>
<evidence type="ECO:0000256" key="11">
    <source>
        <dbReference type="ARBA" id="ARBA00023033"/>
    </source>
</evidence>
<dbReference type="EMBL" id="CALNXK010000010">
    <property type="protein sequence ID" value="CAH3042958.1"/>
    <property type="molecule type" value="Genomic_DNA"/>
</dbReference>
<evidence type="ECO:0000256" key="13">
    <source>
        <dbReference type="ARBA" id="ARBA00023180"/>
    </source>
</evidence>
<organism evidence="21 22">
    <name type="scientific">Porites lobata</name>
    <dbReference type="NCBI Taxonomy" id="104759"/>
    <lineage>
        <taxon>Eukaryota</taxon>
        <taxon>Metazoa</taxon>
        <taxon>Cnidaria</taxon>
        <taxon>Anthozoa</taxon>
        <taxon>Hexacorallia</taxon>
        <taxon>Scleractinia</taxon>
        <taxon>Fungiina</taxon>
        <taxon>Poritidae</taxon>
        <taxon>Porites</taxon>
    </lineage>
</organism>
<comment type="cofactor">
    <cofactor evidence="2">
        <name>Zn(2+)</name>
        <dbReference type="ChEBI" id="CHEBI:29105"/>
    </cofactor>
</comment>
<evidence type="ECO:0000256" key="17">
    <source>
        <dbReference type="PROSITE-ProRule" id="PRU00504"/>
    </source>
</evidence>
<dbReference type="PANTHER" id="PTHR10680:SF14">
    <property type="entry name" value="PEPTIDYL-GLYCINE ALPHA-AMIDATING MONOOXYGENASE"/>
    <property type="match status" value="1"/>
</dbReference>
<dbReference type="Gene3D" id="2.120.10.30">
    <property type="entry name" value="TolB, C-terminal domain"/>
    <property type="match status" value="1"/>
</dbReference>
<comment type="catalytic activity">
    <reaction evidence="16">
        <text>a [peptide]-C-terminal glycine + 2 L-ascorbate + O2 = a [peptide]-C-terminal (2S)-2-hydroxyglycine + 2 monodehydro-L-ascorbate radical + H2O</text>
        <dbReference type="Rhea" id="RHEA:21452"/>
        <dbReference type="Rhea" id="RHEA-COMP:13486"/>
        <dbReference type="Rhea" id="RHEA-COMP:15321"/>
        <dbReference type="ChEBI" id="CHEBI:15377"/>
        <dbReference type="ChEBI" id="CHEBI:15379"/>
        <dbReference type="ChEBI" id="CHEBI:38290"/>
        <dbReference type="ChEBI" id="CHEBI:59513"/>
        <dbReference type="ChEBI" id="CHEBI:137000"/>
        <dbReference type="ChEBI" id="CHEBI:142768"/>
        <dbReference type="EC" id="1.14.17.3"/>
    </reaction>
</comment>
<evidence type="ECO:0000256" key="8">
    <source>
        <dbReference type="ARBA" id="ARBA00022833"/>
    </source>
</evidence>
<evidence type="ECO:0000256" key="10">
    <source>
        <dbReference type="ARBA" id="ARBA00023008"/>
    </source>
</evidence>
<dbReference type="SUPFAM" id="SSF101898">
    <property type="entry name" value="NHL repeat"/>
    <property type="match status" value="1"/>
</dbReference>
<keyword evidence="12" id="KW-1015">Disulfide bond</keyword>
<evidence type="ECO:0000256" key="1">
    <source>
        <dbReference type="ARBA" id="ARBA00000686"/>
    </source>
</evidence>
<dbReference type="Pfam" id="PF01436">
    <property type="entry name" value="NHL"/>
    <property type="match status" value="2"/>
</dbReference>
<comment type="catalytic activity">
    <reaction evidence="1">
        <text>a [peptide]-C-terminal (2S)-2-hydroxyglycine = a [peptide]-C-terminal amide + glyoxylate</text>
        <dbReference type="Rhea" id="RHEA:20924"/>
        <dbReference type="Rhea" id="RHEA-COMP:13485"/>
        <dbReference type="Rhea" id="RHEA-COMP:15321"/>
        <dbReference type="ChEBI" id="CHEBI:36655"/>
        <dbReference type="ChEBI" id="CHEBI:137001"/>
        <dbReference type="ChEBI" id="CHEBI:142768"/>
        <dbReference type="EC" id="4.3.2.5"/>
    </reaction>
</comment>
<keyword evidence="8" id="KW-0862">Zinc</keyword>
<keyword evidence="6 18" id="KW-0732">Signal</keyword>
<evidence type="ECO:0000313" key="22">
    <source>
        <dbReference type="Proteomes" id="UP001159405"/>
    </source>
</evidence>
<evidence type="ECO:0000256" key="2">
    <source>
        <dbReference type="ARBA" id="ARBA00001947"/>
    </source>
</evidence>
<keyword evidence="5" id="KW-0479">Metal-binding</keyword>
<keyword evidence="14" id="KW-0456">Lyase</keyword>
<dbReference type="PRINTS" id="PR00790">
    <property type="entry name" value="PAMONOXGNASE"/>
</dbReference>
<feature type="domain" description="Copper type II ascorbate-dependent monooxygenase N-terminal" evidence="19">
    <location>
        <begin position="60"/>
        <end position="181"/>
    </location>
</feature>
<keyword evidence="15" id="KW-0511">Multifunctional enzyme</keyword>
<reference evidence="21 22" key="1">
    <citation type="submission" date="2022-05" db="EMBL/GenBank/DDBJ databases">
        <authorList>
            <consortium name="Genoscope - CEA"/>
            <person name="William W."/>
        </authorList>
    </citation>
    <scope>NUCLEOTIDE SEQUENCE [LARGE SCALE GENOMIC DNA]</scope>
</reference>
<proteinExistence type="inferred from homology"/>
<evidence type="ECO:0000256" key="15">
    <source>
        <dbReference type="ARBA" id="ARBA00023268"/>
    </source>
</evidence>
<dbReference type="Pfam" id="PF03712">
    <property type="entry name" value="Cu2_monoox_C"/>
    <property type="match status" value="1"/>
</dbReference>
<evidence type="ECO:0000256" key="12">
    <source>
        <dbReference type="ARBA" id="ARBA00023157"/>
    </source>
</evidence>
<feature type="repeat" description="NHL" evidence="17">
    <location>
        <begin position="568"/>
        <end position="599"/>
    </location>
</feature>
<dbReference type="InterPro" id="IPR036939">
    <property type="entry name" value="Cu2_ascorb_mOase_N_sf"/>
</dbReference>
<evidence type="ECO:0000256" key="16">
    <source>
        <dbReference type="ARBA" id="ARBA00048431"/>
    </source>
</evidence>
<comment type="similarity">
    <text evidence="4">In the N-terminal section; belongs to the copper type II ascorbate-dependent monooxygenase family.</text>
</comment>
<dbReference type="PROSITE" id="PS51125">
    <property type="entry name" value="NHL"/>
    <property type="match status" value="2"/>
</dbReference>